<feature type="transmembrane region" description="Helical" evidence="1">
    <location>
        <begin position="75"/>
        <end position="97"/>
    </location>
</feature>
<gene>
    <name evidence="2" type="ORF">PZE19_18045</name>
</gene>
<dbReference type="RefSeq" id="WP_277862025.1">
    <property type="nucleotide sequence ID" value="NZ_JARRAG010000002.1"/>
</dbReference>
<keyword evidence="1" id="KW-1133">Transmembrane helix</keyword>
<organism evidence="2 3">
    <name type="scientific">Paludisphaera mucosa</name>
    <dbReference type="NCBI Taxonomy" id="3030827"/>
    <lineage>
        <taxon>Bacteria</taxon>
        <taxon>Pseudomonadati</taxon>
        <taxon>Planctomycetota</taxon>
        <taxon>Planctomycetia</taxon>
        <taxon>Isosphaerales</taxon>
        <taxon>Isosphaeraceae</taxon>
        <taxon>Paludisphaera</taxon>
    </lineage>
</organism>
<feature type="transmembrane region" description="Helical" evidence="1">
    <location>
        <begin position="9"/>
        <end position="27"/>
    </location>
</feature>
<reference evidence="2 3" key="1">
    <citation type="submission" date="2023-03" db="EMBL/GenBank/DDBJ databases">
        <title>Paludisphaera mucosa sp. nov. a novel planctomycete from northern fen.</title>
        <authorList>
            <person name="Ivanova A."/>
        </authorList>
    </citation>
    <scope>NUCLEOTIDE SEQUENCE [LARGE SCALE GENOMIC DNA]</scope>
    <source>
        <strain evidence="2 3">Pla2</strain>
    </source>
</reference>
<dbReference type="EMBL" id="JARRAG010000002">
    <property type="protein sequence ID" value="MDG3005694.1"/>
    <property type="molecule type" value="Genomic_DNA"/>
</dbReference>
<evidence type="ECO:0000256" key="1">
    <source>
        <dbReference type="SAM" id="Phobius"/>
    </source>
</evidence>
<dbReference type="Proteomes" id="UP001216907">
    <property type="component" value="Unassembled WGS sequence"/>
</dbReference>
<sequence length="134" mass="14640">MSIAEASRLVSFGLVVLIWIVQLVVYPGFDPIAPERLVSWHARYTRAITWIVGPLMLSQVALLGWLLHDRPSPRLGLAAAAVAVAWLATAFLAVPAHDALQADGHDADVIRRLVATNWIRTVAWTLAFLLQIGA</sequence>
<evidence type="ECO:0000313" key="2">
    <source>
        <dbReference type="EMBL" id="MDG3005694.1"/>
    </source>
</evidence>
<keyword evidence="1" id="KW-0812">Transmembrane</keyword>
<evidence type="ECO:0000313" key="3">
    <source>
        <dbReference type="Proteomes" id="UP001216907"/>
    </source>
</evidence>
<protein>
    <submittedName>
        <fullName evidence="2">DUF1772 domain-containing protein</fullName>
    </submittedName>
</protein>
<keyword evidence="3" id="KW-1185">Reference proteome</keyword>
<feature type="transmembrane region" description="Helical" evidence="1">
    <location>
        <begin position="47"/>
        <end position="68"/>
    </location>
</feature>
<accession>A0ABT6FDN8</accession>
<comment type="caution">
    <text evidence="2">The sequence shown here is derived from an EMBL/GenBank/DDBJ whole genome shotgun (WGS) entry which is preliminary data.</text>
</comment>
<keyword evidence="1" id="KW-0472">Membrane</keyword>
<proteinExistence type="predicted"/>
<name>A0ABT6FDN8_9BACT</name>